<dbReference type="EMBL" id="CAJMWV010000357">
    <property type="protein sequence ID" value="CAE6389616.1"/>
    <property type="molecule type" value="Genomic_DNA"/>
</dbReference>
<gene>
    <name evidence="3" type="ORF">RDB_LOCUS7713</name>
</gene>
<evidence type="ECO:0000313" key="4">
    <source>
        <dbReference type="Proteomes" id="UP000663831"/>
    </source>
</evidence>
<feature type="compositionally biased region" description="Low complexity" evidence="1">
    <location>
        <begin position="23"/>
        <end position="39"/>
    </location>
</feature>
<evidence type="ECO:0000313" key="3">
    <source>
        <dbReference type="EMBL" id="CAE6389616.1"/>
    </source>
</evidence>
<evidence type="ECO:0000256" key="1">
    <source>
        <dbReference type="SAM" id="MobiDB-lite"/>
    </source>
</evidence>
<organism evidence="3 4">
    <name type="scientific">Rhizoctonia solani</name>
    <dbReference type="NCBI Taxonomy" id="456999"/>
    <lineage>
        <taxon>Eukaryota</taxon>
        <taxon>Fungi</taxon>
        <taxon>Dikarya</taxon>
        <taxon>Basidiomycota</taxon>
        <taxon>Agaricomycotina</taxon>
        <taxon>Agaricomycetes</taxon>
        <taxon>Cantharellales</taxon>
        <taxon>Ceratobasidiaceae</taxon>
        <taxon>Rhizoctonia</taxon>
    </lineage>
</organism>
<dbReference type="InterPro" id="IPR003615">
    <property type="entry name" value="HNH_nuc"/>
</dbReference>
<protein>
    <recommendedName>
        <fullName evidence="2">HNH nuclease domain-containing protein</fullName>
    </recommendedName>
</protein>
<evidence type="ECO:0000259" key="2">
    <source>
        <dbReference type="Pfam" id="PF13391"/>
    </source>
</evidence>
<comment type="caution">
    <text evidence="3">The sequence shown here is derived from an EMBL/GenBank/DDBJ whole genome shotgun (WGS) entry which is preliminary data.</text>
</comment>
<dbReference type="Pfam" id="PF13391">
    <property type="entry name" value="HNH_2"/>
    <property type="match status" value="1"/>
</dbReference>
<feature type="domain" description="HNH nuclease" evidence="2">
    <location>
        <begin position="75"/>
        <end position="139"/>
    </location>
</feature>
<feature type="compositionally biased region" description="Low complexity" evidence="1">
    <location>
        <begin position="280"/>
        <end position="296"/>
    </location>
</feature>
<proteinExistence type="predicted"/>
<feature type="compositionally biased region" description="Polar residues" evidence="1">
    <location>
        <begin position="327"/>
        <end position="336"/>
    </location>
</feature>
<reference evidence="3" key="1">
    <citation type="submission" date="2021-01" db="EMBL/GenBank/DDBJ databases">
        <authorList>
            <person name="Kaushik A."/>
        </authorList>
    </citation>
    <scope>NUCLEOTIDE SEQUENCE</scope>
    <source>
        <strain evidence="3">AG3-1AP</strain>
    </source>
</reference>
<name>A0A8H2WIL6_9AGAM</name>
<feature type="compositionally biased region" description="Basic and acidic residues" evidence="1">
    <location>
        <begin position="297"/>
        <end position="307"/>
    </location>
</feature>
<accession>A0A8H2WIL6</accession>
<feature type="region of interest" description="Disordered" evidence="1">
    <location>
        <begin position="1"/>
        <end position="44"/>
    </location>
</feature>
<sequence length="424" mass="47708">MDDITQTPSPPSDHKDANYTEPSSRGSRSRTQSRGTHSRVSAISRGATARFSTTSCASDNAKKSLTATAPDGKQCLITHQTAPLECSHLVARNTRDIIRMRIENVWGMEIGKFYIHDAYNMLWLSRNMHAFFDDNNWALLPTEEDLEAVVAFDDSRAGNLRPPSHYLQALPNKIWNYHLVLFRPEPDMILRLGTDPGSYVVHYYPFETLGLLQSHVHPLYVVYNVGKKVHHILDPQWNVNSDYELPQQHTTSLRKCEALCRSWLGPLLKISESHPDQSHSDCSCLSSTSGSQSNSRSQREARNERFQRRNKTSGAQNPLPLDPSAGAGTSVTSTADQYLPIPESIPSVGCERRLEIISSGTSFPSLHWANPDDWAAGVESSVCEDPQFGGTERARQALVEYRREVVRVAPWGPWEEWIPAYDFF</sequence>
<dbReference type="AlphaFoldDB" id="A0A8H2WIL6"/>
<feature type="region of interest" description="Disordered" evidence="1">
    <location>
        <begin position="274"/>
        <end position="338"/>
    </location>
</feature>
<dbReference type="Proteomes" id="UP000663831">
    <property type="component" value="Unassembled WGS sequence"/>
</dbReference>